<name>X1DEN1_9ZZZZ</name>
<comment type="caution">
    <text evidence="1">The sequence shown here is derived from an EMBL/GenBank/DDBJ whole genome shotgun (WGS) entry which is preliminary data.</text>
</comment>
<evidence type="ECO:0000313" key="1">
    <source>
        <dbReference type="EMBL" id="GAG94881.1"/>
    </source>
</evidence>
<reference evidence="1" key="1">
    <citation type="journal article" date="2014" name="Front. Microbiol.">
        <title>High frequency of phylogenetically diverse reductive dehalogenase-homologous genes in deep subseafloor sedimentary metagenomes.</title>
        <authorList>
            <person name="Kawai M."/>
            <person name="Futagami T."/>
            <person name="Toyoda A."/>
            <person name="Takaki Y."/>
            <person name="Nishi S."/>
            <person name="Hori S."/>
            <person name="Arai W."/>
            <person name="Tsubouchi T."/>
            <person name="Morono Y."/>
            <person name="Uchiyama I."/>
            <person name="Ito T."/>
            <person name="Fujiyama A."/>
            <person name="Inagaki F."/>
            <person name="Takami H."/>
        </authorList>
    </citation>
    <scope>NUCLEOTIDE SEQUENCE</scope>
    <source>
        <strain evidence="1">Expedition CK06-06</strain>
    </source>
</reference>
<gene>
    <name evidence="1" type="ORF">S01H4_38866</name>
</gene>
<dbReference type="EMBL" id="BART01021000">
    <property type="protein sequence ID" value="GAG94881.1"/>
    <property type="molecule type" value="Genomic_DNA"/>
</dbReference>
<accession>X1DEN1</accession>
<proteinExistence type="predicted"/>
<dbReference type="AlphaFoldDB" id="X1DEN1"/>
<organism evidence="1">
    <name type="scientific">marine sediment metagenome</name>
    <dbReference type="NCBI Taxonomy" id="412755"/>
    <lineage>
        <taxon>unclassified sequences</taxon>
        <taxon>metagenomes</taxon>
        <taxon>ecological metagenomes</taxon>
    </lineage>
</organism>
<sequence>MSLEELVSLERIENFNNIRLKETYSVYNLPLSKLFVEVLDELKRDIIPTLDIHILLYSLRFVPFADEAEGLEAFKALKAGMDEDSYKKPVQWTCTKMCNNLEKLCELIVYEYFIDGSLMVYQDYEIEWDLTVSISPPS</sequence>
<protein>
    <submittedName>
        <fullName evidence="1">Uncharacterized protein</fullName>
    </submittedName>
</protein>